<protein>
    <submittedName>
        <fullName evidence="2">Uncharacterized protein</fullName>
    </submittedName>
</protein>
<evidence type="ECO:0000256" key="1">
    <source>
        <dbReference type="SAM" id="MobiDB-lite"/>
    </source>
</evidence>
<reference evidence="2" key="1">
    <citation type="submission" date="2015-10" db="EMBL/GenBank/DDBJ databases">
        <authorList>
            <person name="Regsiter A."/>
            <person name="william w."/>
        </authorList>
    </citation>
    <scope>NUCLEOTIDE SEQUENCE</scope>
    <source>
        <strain evidence="2">Montdore</strain>
    </source>
</reference>
<dbReference type="AlphaFoldDB" id="A0A292PYY6"/>
<feature type="region of interest" description="Disordered" evidence="1">
    <location>
        <begin position="80"/>
        <end position="114"/>
    </location>
</feature>
<organism evidence="2 3">
    <name type="scientific">Tuber aestivum</name>
    <name type="common">summer truffle</name>
    <dbReference type="NCBI Taxonomy" id="59557"/>
    <lineage>
        <taxon>Eukaryota</taxon>
        <taxon>Fungi</taxon>
        <taxon>Dikarya</taxon>
        <taxon>Ascomycota</taxon>
        <taxon>Pezizomycotina</taxon>
        <taxon>Pezizomycetes</taxon>
        <taxon>Pezizales</taxon>
        <taxon>Tuberaceae</taxon>
        <taxon>Tuber</taxon>
    </lineage>
</organism>
<accession>A0A292PYY6</accession>
<proteinExistence type="predicted"/>
<evidence type="ECO:0000313" key="3">
    <source>
        <dbReference type="Proteomes" id="UP001412239"/>
    </source>
</evidence>
<dbReference type="EMBL" id="LN890983">
    <property type="protein sequence ID" value="CUS12779.1"/>
    <property type="molecule type" value="Genomic_DNA"/>
</dbReference>
<feature type="compositionally biased region" description="Polar residues" evidence="1">
    <location>
        <begin position="80"/>
        <end position="94"/>
    </location>
</feature>
<name>A0A292PYY6_9PEZI</name>
<sequence>MCINSPSTIVMMRVSYRKTGILLYGQGSTPTAGITTQFVWPCLGLPSHAHARGPHSSPTSSPSYPLPSLLSFLLSLSPRINSSQKSSPQTPSHITQKKTQPTQKHKSSTNKDVQILRLPTRPKRALSFLALSLCAHHRSEVQPSEYHAGAPVICLRRHH</sequence>
<gene>
    <name evidence="2" type="ORF">GSTUAT00003052001</name>
</gene>
<dbReference type="Proteomes" id="UP001412239">
    <property type="component" value="Unassembled WGS sequence"/>
</dbReference>
<keyword evidence="3" id="KW-1185">Reference proteome</keyword>
<evidence type="ECO:0000313" key="2">
    <source>
        <dbReference type="EMBL" id="CUS12779.1"/>
    </source>
</evidence>